<dbReference type="RefSeq" id="WP_272428200.1">
    <property type="nucleotide sequence ID" value="NZ_JAGTJJ010000089.1"/>
</dbReference>
<proteinExistence type="predicted"/>
<dbReference type="EMBL" id="JAGTJJ010000089">
    <property type="protein sequence ID" value="MDC3988941.1"/>
    <property type="molecule type" value="Genomic_DNA"/>
</dbReference>
<gene>
    <name evidence="1" type="ORF">KEG57_51215</name>
</gene>
<dbReference type="AlphaFoldDB" id="A0A9X4AYN0"/>
<accession>A0A9X4AYN0</accession>
<comment type="caution">
    <text evidence="1">The sequence shown here is derived from an EMBL/GenBank/DDBJ whole genome shotgun (WGS) entry which is preliminary data.</text>
</comment>
<keyword evidence="2" id="KW-1185">Reference proteome</keyword>
<organism evidence="1 2">
    <name type="scientific">Polyangium jinanense</name>
    <dbReference type="NCBI Taxonomy" id="2829994"/>
    <lineage>
        <taxon>Bacteria</taxon>
        <taxon>Pseudomonadati</taxon>
        <taxon>Myxococcota</taxon>
        <taxon>Polyangia</taxon>
        <taxon>Polyangiales</taxon>
        <taxon>Polyangiaceae</taxon>
        <taxon>Polyangium</taxon>
    </lineage>
</organism>
<protein>
    <submittedName>
        <fullName evidence="1">Uncharacterized protein</fullName>
    </submittedName>
</protein>
<dbReference type="Proteomes" id="UP001151081">
    <property type="component" value="Unassembled WGS sequence"/>
</dbReference>
<name>A0A9X4AYN0_9BACT</name>
<evidence type="ECO:0000313" key="1">
    <source>
        <dbReference type="EMBL" id="MDC3988941.1"/>
    </source>
</evidence>
<sequence length="255" mass="28215">MRYRIPLVGNPKTDVALRAKYIAAFGTACYMSEANTFDCFYQKWEDACADAVKIGEVSGNAPYDDSYTCQPVGNGDYTRQIGSDVANKITINYQAAPRQTPLIEVNGMPTEVNGPYRNLPEPQVVGPGIDFYKKTLDKNGKLVDQHDLILQVNRDAHGGKVHSDLAGFKFPCDDENGKPTTCTEPDVLDDPPGYPPAKAQVHHIVPMKDQRCCPWGTNSNKNAAVISTKLNRFFWYNDPPADEVVQINQVPAYTP</sequence>
<reference evidence="1 2" key="1">
    <citation type="submission" date="2021-04" db="EMBL/GenBank/DDBJ databases">
        <title>Genome analysis of Polyangium sp.</title>
        <authorList>
            <person name="Li Y."/>
            <person name="Wang J."/>
        </authorList>
    </citation>
    <scope>NUCLEOTIDE SEQUENCE [LARGE SCALE GENOMIC DNA]</scope>
    <source>
        <strain evidence="1 2">SDU14</strain>
    </source>
</reference>
<evidence type="ECO:0000313" key="2">
    <source>
        <dbReference type="Proteomes" id="UP001151081"/>
    </source>
</evidence>